<accession>A0A6J2YS88</accession>
<dbReference type="InterPro" id="IPR058560">
    <property type="entry name" value="DNA_primase_C"/>
</dbReference>
<dbReference type="GO" id="GO:0005658">
    <property type="term" value="C:alpha DNA polymerase:primase complex"/>
    <property type="evidence" value="ECO:0007669"/>
    <property type="project" value="TreeGrafter"/>
</dbReference>
<dbReference type="InParanoid" id="A0A6J2YS88"/>
<dbReference type="Gene3D" id="1.20.930.80">
    <property type="match status" value="1"/>
</dbReference>
<evidence type="ECO:0000256" key="5">
    <source>
        <dbReference type="ARBA" id="ARBA00022723"/>
    </source>
</evidence>
<evidence type="ECO:0000256" key="1">
    <source>
        <dbReference type="ARBA" id="ARBA00001966"/>
    </source>
</evidence>
<dbReference type="GO" id="GO:0006270">
    <property type="term" value="P:DNA replication initiation"/>
    <property type="evidence" value="ECO:0007669"/>
    <property type="project" value="TreeGrafter"/>
</dbReference>
<evidence type="ECO:0000256" key="4">
    <source>
        <dbReference type="ARBA" id="ARBA00022705"/>
    </source>
</evidence>
<keyword evidence="4" id="KW-0235">DNA replication</keyword>
<proteinExistence type="predicted"/>
<dbReference type="AlphaFoldDB" id="A0A6J2YS88"/>
<gene>
    <name evidence="10" type="primary">LOC115889723</name>
</gene>
<sequence>MVQVHFPYCVDLPKRQYDLTNGMLFINCTEWKTIVLSLYKSFLHVALSEIRFIPKPNDAFKDERITSILSLAQDLFFKNTSVRSNRKCSSLEMRHFKEESGNFPLSMKNLYNNLLKSNRLSHNARFDISLYLKEIGLQRTDSFEFWKKFYSKQHSSC</sequence>
<dbReference type="Proteomes" id="UP000504635">
    <property type="component" value="Unplaced"/>
</dbReference>
<feature type="domain" description="DNA primase large subunit C-terminal" evidence="8">
    <location>
        <begin position="100"/>
        <end position="152"/>
    </location>
</feature>
<keyword evidence="3" id="KW-0639">Primosome</keyword>
<evidence type="ECO:0000259" key="8">
    <source>
        <dbReference type="Pfam" id="PF04104"/>
    </source>
</evidence>
<dbReference type="KEGG" id="soy:115889723"/>
<dbReference type="RefSeq" id="XP_030765650.1">
    <property type="nucleotide sequence ID" value="XM_030909790.1"/>
</dbReference>
<keyword evidence="6" id="KW-0408">Iron</keyword>
<name>A0A6J2YS88_SITOR</name>
<comment type="cofactor">
    <cofactor evidence="1">
        <name>[4Fe-4S] cluster</name>
        <dbReference type="ChEBI" id="CHEBI:49883"/>
    </cofactor>
</comment>
<keyword evidence="9" id="KW-1185">Reference proteome</keyword>
<keyword evidence="2" id="KW-0004">4Fe-4S</keyword>
<evidence type="ECO:0000313" key="10">
    <source>
        <dbReference type="RefSeq" id="XP_030765650.1"/>
    </source>
</evidence>
<evidence type="ECO:0000313" key="9">
    <source>
        <dbReference type="Proteomes" id="UP000504635"/>
    </source>
</evidence>
<dbReference type="PANTHER" id="PTHR10537:SF3">
    <property type="entry name" value="DNA PRIMASE LARGE SUBUNIT"/>
    <property type="match status" value="1"/>
</dbReference>
<evidence type="ECO:0000256" key="2">
    <source>
        <dbReference type="ARBA" id="ARBA00022485"/>
    </source>
</evidence>
<dbReference type="Pfam" id="PF04104">
    <property type="entry name" value="DNA_primase_lrg"/>
    <property type="match status" value="1"/>
</dbReference>
<dbReference type="GO" id="GO:0006269">
    <property type="term" value="P:DNA replication, synthesis of primer"/>
    <property type="evidence" value="ECO:0007669"/>
    <property type="project" value="UniProtKB-KW"/>
</dbReference>
<dbReference type="GO" id="GO:0046872">
    <property type="term" value="F:metal ion binding"/>
    <property type="evidence" value="ECO:0007669"/>
    <property type="project" value="UniProtKB-KW"/>
</dbReference>
<evidence type="ECO:0000256" key="6">
    <source>
        <dbReference type="ARBA" id="ARBA00023004"/>
    </source>
</evidence>
<dbReference type="PANTHER" id="PTHR10537">
    <property type="entry name" value="DNA PRIMASE LARGE SUBUNIT"/>
    <property type="match status" value="1"/>
</dbReference>
<keyword evidence="7" id="KW-0411">Iron-sulfur</keyword>
<dbReference type="GeneID" id="115889723"/>
<protein>
    <submittedName>
        <fullName evidence="10">Probable DNA primase large subunit</fullName>
    </submittedName>
</protein>
<dbReference type="GO" id="GO:0051539">
    <property type="term" value="F:4 iron, 4 sulfur cluster binding"/>
    <property type="evidence" value="ECO:0007669"/>
    <property type="project" value="UniProtKB-KW"/>
</dbReference>
<reference evidence="10" key="1">
    <citation type="submission" date="2025-08" db="UniProtKB">
        <authorList>
            <consortium name="RefSeq"/>
        </authorList>
    </citation>
    <scope>IDENTIFICATION</scope>
    <source>
        <tissue evidence="10">Gonads</tissue>
    </source>
</reference>
<keyword evidence="5" id="KW-0479">Metal-binding</keyword>
<organism evidence="9 10">
    <name type="scientific">Sitophilus oryzae</name>
    <name type="common">Rice weevil</name>
    <name type="synonym">Curculio oryzae</name>
    <dbReference type="NCBI Taxonomy" id="7048"/>
    <lineage>
        <taxon>Eukaryota</taxon>
        <taxon>Metazoa</taxon>
        <taxon>Ecdysozoa</taxon>
        <taxon>Arthropoda</taxon>
        <taxon>Hexapoda</taxon>
        <taxon>Insecta</taxon>
        <taxon>Pterygota</taxon>
        <taxon>Neoptera</taxon>
        <taxon>Endopterygota</taxon>
        <taxon>Coleoptera</taxon>
        <taxon>Polyphaga</taxon>
        <taxon>Cucujiformia</taxon>
        <taxon>Curculionidae</taxon>
        <taxon>Dryophthorinae</taxon>
        <taxon>Sitophilus</taxon>
    </lineage>
</organism>
<dbReference type="InterPro" id="IPR007238">
    <property type="entry name" value="DNA_primase_lsu_euk/arc"/>
</dbReference>
<dbReference type="OrthoDB" id="421393at2759"/>
<evidence type="ECO:0000256" key="3">
    <source>
        <dbReference type="ARBA" id="ARBA00022515"/>
    </source>
</evidence>
<evidence type="ECO:0000256" key="7">
    <source>
        <dbReference type="ARBA" id="ARBA00023014"/>
    </source>
</evidence>